<dbReference type="GO" id="GO:0005992">
    <property type="term" value="P:trehalose biosynthetic process"/>
    <property type="evidence" value="ECO:0007669"/>
    <property type="project" value="InterPro"/>
</dbReference>
<protein>
    <recommendedName>
        <fullName evidence="3">CBM20 domain-containing protein</fullName>
    </recommendedName>
</protein>
<dbReference type="PANTHER" id="PTHR10788">
    <property type="entry name" value="TREHALOSE-6-PHOSPHATE SYNTHASE"/>
    <property type="match status" value="1"/>
</dbReference>
<dbReference type="SUPFAM" id="SSF53756">
    <property type="entry name" value="UDP-Glycosyltransferase/glycogen phosphorylase"/>
    <property type="match status" value="1"/>
</dbReference>
<evidence type="ECO:0000313" key="5">
    <source>
        <dbReference type="Proteomes" id="UP001515480"/>
    </source>
</evidence>
<dbReference type="InterPro" id="IPR013783">
    <property type="entry name" value="Ig-like_fold"/>
</dbReference>
<feature type="domain" description="CBM20" evidence="3">
    <location>
        <begin position="23"/>
        <end position="126"/>
    </location>
</feature>
<dbReference type="PROSITE" id="PS51166">
    <property type="entry name" value="CBM20"/>
    <property type="match status" value="1"/>
</dbReference>
<name>A0AB34JE74_PRYPA</name>
<evidence type="ECO:0000256" key="1">
    <source>
        <dbReference type="ARBA" id="ARBA00005409"/>
    </source>
</evidence>
<dbReference type="AlphaFoldDB" id="A0AB34JE74"/>
<comment type="similarity">
    <text evidence="1">In the N-terminal section; belongs to the glycosyltransferase 20 family.</text>
</comment>
<dbReference type="PANTHER" id="PTHR10788:SF109">
    <property type="entry name" value="CBM20 DOMAIN-CONTAINING PROTEIN"/>
    <property type="match status" value="1"/>
</dbReference>
<dbReference type="InterPro" id="IPR002044">
    <property type="entry name" value="CBM20"/>
</dbReference>
<dbReference type="Pfam" id="PF02358">
    <property type="entry name" value="Trehalose_PPase"/>
    <property type="match status" value="1"/>
</dbReference>
<dbReference type="Gene3D" id="3.40.50.2000">
    <property type="entry name" value="Glycogen Phosphorylase B"/>
    <property type="match status" value="2"/>
</dbReference>
<dbReference type="InterPro" id="IPR036412">
    <property type="entry name" value="HAD-like_sf"/>
</dbReference>
<dbReference type="Gene3D" id="3.40.50.1000">
    <property type="entry name" value="HAD superfamily/HAD-like"/>
    <property type="match status" value="2"/>
</dbReference>
<dbReference type="GO" id="GO:2001070">
    <property type="term" value="F:starch binding"/>
    <property type="evidence" value="ECO:0007669"/>
    <property type="project" value="InterPro"/>
</dbReference>
<accession>A0AB34JE74</accession>
<feature type="region of interest" description="Disordered" evidence="2">
    <location>
        <begin position="159"/>
        <end position="187"/>
    </location>
</feature>
<dbReference type="GO" id="GO:0004805">
    <property type="term" value="F:trehalose-phosphatase activity"/>
    <property type="evidence" value="ECO:0007669"/>
    <property type="project" value="TreeGrafter"/>
</dbReference>
<dbReference type="EMBL" id="JBGBPQ010000009">
    <property type="protein sequence ID" value="KAL1519753.1"/>
    <property type="molecule type" value="Genomic_DNA"/>
</dbReference>
<evidence type="ECO:0000313" key="4">
    <source>
        <dbReference type="EMBL" id="KAL1519753.1"/>
    </source>
</evidence>
<proteinExistence type="inferred from homology"/>
<dbReference type="Pfam" id="PF00982">
    <property type="entry name" value="Glyco_transf_20"/>
    <property type="match status" value="1"/>
</dbReference>
<dbReference type="InterPro" id="IPR013784">
    <property type="entry name" value="Carb-bd-like_fold"/>
</dbReference>
<dbReference type="CDD" id="cd03788">
    <property type="entry name" value="GT20_TPS"/>
    <property type="match status" value="1"/>
</dbReference>
<feature type="compositionally biased region" description="Low complexity" evidence="2">
    <location>
        <begin position="163"/>
        <end position="187"/>
    </location>
</feature>
<reference evidence="4 5" key="1">
    <citation type="journal article" date="2024" name="Science">
        <title>Giant polyketide synthase enzymes in the biosynthesis of giant marine polyether toxins.</title>
        <authorList>
            <person name="Fallon T.R."/>
            <person name="Shende V.V."/>
            <person name="Wierzbicki I.H."/>
            <person name="Pendleton A.L."/>
            <person name="Watervoot N.F."/>
            <person name="Auber R.P."/>
            <person name="Gonzalez D.J."/>
            <person name="Wisecaver J.H."/>
            <person name="Moore B.S."/>
        </authorList>
    </citation>
    <scope>NUCLEOTIDE SEQUENCE [LARGE SCALE GENOMIC DNA]</scope>
    <source>
        <strain evidence="4 5">12B1</strain>
    </source>
</reference>
<dbReference type="Gene3D" id="2.60.40.10">
    <property type="entry name" value="Immunoglobulins"/>
    <property type="match status" value="1"/>
</dbReference>
<organism evidence="4 5">
    <name type="scientific">Prymnesium parvum</name>
    <name type="common">Toxic golden alga</name>
    <dbReference type="NCBI Taxonomy" id="97485"/>
    <lineage>
        <taxon>Eukaryota</taxon>
        <taxon>Haptista</taxon>
        <taxon>Haptophyta</taxon>
        <taxon>Prymnesiophyceae</taxon>
        <taxon>Prymnesiales</taxon>
        <taxon>Prymnesiaceae</taxon>
        <taxon>Prymnesium</taxon>
    </lineage>
</organism>
<dbReference type="InterPro" id="IPR001830">
    <property type="entry name" value="Glyco_trans_20"/>
</dbReference>
<dbReference type="Proteomes" id="UP001515480">
    <property type="component" value="Unassembled WGS sequence"/>
</dbReference>
<comment type="caution">
    <text evidence="4">The sequence shown here is derived from an EMBL/GenBank/DDBJ whole genome shotgun (WGS) entry which is preliminary data.</text>
</comment>
<dbReference type="Pfam" id="PF00686">
    <property type="entry name" value="CBM_20"/>
    <property type="match status" value="1"/>
</dbReference>
<dbReference type="SUPFAM" id="SSF56784">
    <property type="entry name" value="HAD-like"/>
    <property type="match status" value="1"/>
</dbReference>
<gene>
    <name evidence="4" type="ORF">AB1Y20_023261</name>
</gene>
<evidence type="ECO:0000256" key="2">
    <source>
        <dbReference type="SAM" id="MobiDB-lite"/>
    </source>
</evidence>
<dbReference type="SMART" id="SM01065">
    <property type="entry name" value="CBM_2"/>
    <property type="match status" value="1"/>
</dbReference>
<dbReference type="CDD" id="cd05467">
    <property type="entry name" value="CBM20"/>
    <property type="match status" value="1"/>
</dbReference>
<dbReference type="InterPro" id="IPR023214">
    <property type="entry name" value="HAD_sf"/>
</dbReference>
<dbReference type="SUPFAM" id="SSF49452">
    <property type="entry name" value="Starch-binding domain-like"/>
    <property type="match status" value="1"/>
</dbReference>
<dbReference type="GO" id="GO:0005829">
    <property type="term" value="C:cytosol"/>
    <property type="evidence" value="ECO:0007669"/>
    <property type="project" value="TreeGrafter"/>
</dbReference>
<evidence type="ECO:0000259" key="3">
    <source>
        <dbReference type="PROSITE" id="PS51166"/>
    </source>
</evidence>
<dbReference type="InterPro" id="IPR003337">
    <property type="entry name" value="Trehalose_PPase"/>
</dbReference>
<keyword evidence="5" id="KW-1185">Reference proteome</keyword>
<sequence>MLPTHQSFGAHLGSLGSSQEENFLHAWFVPTSFEVRAETRYGDEVRVVGSPPSLGSWNPLHGVRLVTNASLYPVWRCDPLLLNESEVEFKFVIVRADGSIEWEERANRHLPLQGADEAHVIADWNAADGPATHPLMPASPAAAARTPRIGAQATSGTGVKILAPPSTATTRSPGSASTAGAPPATISRSDSGLVERLLVVEHHLPFILTKDESGAWSGKWDDTALLATSVQGGRHLMGTLNIEVLFVGCPQQHVPKESQEEVRAFLAKYNCIPVFLEDSLYKQHGRGYCSTVLWPLLHNQLPERHAGGEGGDGSVVPTLWDAYVKANDAFAHVLIKVIRPGDLIWIHSYPLLLVPSALQTLKVPSTCIVSLFLHTPFPSPEVWRVLPHRTQLLQGMLASHVVGFHLFEYARHFMTSCRRLLGLGENVGAGPAGGVLSIDLGKRLVTITVSHVGIDHDVLQHRLRQVETQQHRDDLLAKCKIKGRTVIGGVEMLNPLQGTLLKLLAYEMLLKDYPMWRSRLTMVQVCFPDKCRPRSSEMESTEIRRVVSRIRSAFGEDSIYYFEVGTELPKEWSVNGRLALFCLLDVLLNCAMRDGLNLLPFEYVLSKATLHQSQITSAGIVVLSEFVGCSHVLNGGIRVNPFNLEHVVEQLDTALSMPINERAARLAKDHKFTCDNTTATWLKVAVHDMRRVRSAATALAPCTRSLRSGQPLNPLPVEAVQRAYSSASHRLILLGFDGTIIQQDKVNQHLKNFQDFSGHSLSPPAAVLICLETLCADPRNVVCVISGRGRVDMEATLGGIKGLGLAAELGFLQRKPGMKRSADDDTQWHRTAIINDSPWRELASPVLLWYTMRTNGSYVKWQESAVQWCYHDADPDFGRFQGRQLTSSLLAKLEGTGVYIGHSHAKCTVEVRLSGVNKGIAADALLSSAQEEAPVDFVLCVGDDDDDEYMLSAMTARVSSPDMRERLLGRSFLVTVGNRAKSHAQYQTNSARDVLSLLELLSGNSVGPAMVEPVQQRWRGAASFTH</sequence>